<keyword evidence="4" id="KW-0645">Protease</keyword>
<evidence type="ECO:0000313" key="4">
    <source>
        <dbReference type="EMBL" id="KAH0962811.1"/>
    </source>
</evidence>
<dbReference type="PIRSF" id="PIRSF029171">
    <property type="entry name" value="Esterase_LipA"/>
    <property type="match status" value="1"/>
</dbReference>
<keyword evidence="4" id="KW-0031">Aminopeptidase</keyword>
<dbReference type="RefSeq" id="XP_044720324.1">
    <property type="nucleotide sequence ID" value="XM_044863792.1"/>
</dbReference>
<feature type="compositionally biased region" description="Basic and acidic residues" evidence="1">
    <location>
        <begin position="444"/>
        <end position="468"/>
    </location>
</feature>
<proteinExistence type="predicted"/>
<reference evidence="4" key="1">
    <citation type="submission" date="2021-09" db="EMBL/GenBank/DDBJ databases">
        <title>A high-quality genome of the endoparasitic fungus Hirsutella rhossiliensis with a comparison of Hirsutella genomes reveals transposable elements contributing to genome size variation.</title>
        <authorList>
            <person name="Lin R."/>
            <person name="Jiao Y."/>
            <person name="Sun X."/>
            <person name="Ling J."/>
            <person name="Xie B."/>
            <person name="Cheng X."/>
        </authorList>
    </citation>
    <scope>NUCLEOTIDE SEQUENCE</scope>
    <source>
        <strain evidence="4">HR02</strain>
    </source>
</reference>
<evidence type="ECO:0000259" key="3">
    <source>
        <dbReference type="Pfam" id="PF12697"/>
    </source>
</evidence>
<comment type="caution">
    <text evidence="4">The sequence shown here is derived from an EMBL/GenBank/DDBJ whole genome shotgun (WGS) entry which is preliminary data.</text>
</comment>
<keyword evidence="4" id="KW-0378">Hydrolase</keyword>
<dbReference type="GeneID" id="68354450"/>
<dbReference type="EMBL" id="JAIZPD010000005">
    <property type="protein sequence ID" value="KAH0962811.1"/>
    <property type="molecule type" value="Genomic_DNA"/>
</dbReference>
<dbReference type="OrthoDB" id="5382058at2759"/>
<dbReference type="GO" id="GO:0004806">
    <property type="term" value="F:triacylglycerol lipase activity"/>
    <property type="evidence" value="ECO:0007669"/>
    <property type="project" value="InterPro"/>
</dbReference>
<dbReference type="Proteomes" id="UP000824596">
    <property type="component" value="Unassembled WGS sequence"/>
</dbReference>
<organism evidence="4 5">
    <name type="scientific">Hirsutella rhossiliensis</name>
    <dbReference type="NCBI Taxonomy" id="111463"/>
    <lineage>
        <taxon>Eukaryota</taxon>
        <taxon>Fungi</taxon>
        <taxon>Dikarya</taxon>
        <taxon>Ascomycota</taxon>
        <taxon>Pezizomycotina</taxon>
        <taxon>Sordariomycetes</taxon>
        <taxon>Hypocreomycetidae</taxon>
        <taxon>Hypocreales</taxon>
        <taxon>Ophiocordycipitaceae</taxon>
        <taxon>Hirsutella</taxon>
    </lineage>
</organism>
<protein>
    <submittedName>
        <fullName evidence="4">Serine aminopeptidase, s33 domain-containing protein</fullName>
    </submittedName>
</protein>
<dbReference type="PANTHER" id="PTHR34853">
    <property type="match status" value="1"/>
</dbReference>
<accession>A0A9P8SJ89</accession>
<sequence>MRLARGLATVAAAPWLLSSTVDAIGWPPYLLPESLPFRLSDSQMAAANLTAAAADAISAAVRFERSNWAAGSVRSDPFYTAPDGQHAPPGAVLKVEPLTNTSRYTVAPALALSRIVYQSRALDGSAVPVSAFVLWPYLPRVGSKAPLVAWAHGTSGVFAECAPSHVRNLWAQFSAPYALALAGFAVVGTDYAGLGVSVDDGRGREPITHQYLASPAAANDLLYAAKAAHAAFPRALTEDFVVVGHSQGGAAAWAAAQQQLEAKVPGYLGAIAVAPITNAIELASRGPEFSIGLLQTAKSIVSVLRNVSLSSMLTPAGIRLLNLVEDVQGCNSVWTAALAAIVGADPQRALVHGDFIQSDDAERFANLSVAGGKDFAEPLLVLQGTADQVIPEDLTAKYVNKTCQEFPRRQLHYVKARAMGHDSILYATQQIWLDWLDQRFAEGRRRRGQGDQGRERPPKGECSVREMGADAPRPLDQYQQGLTYALEYAADEYMVA</sequence>
<dbReference type="PANTHER" id="PTHR34853:SF1">
    <property type="entry name" value="LIPASE 5"/>
    <property type="match status" value="1"/>
</dbReference>
<evidence type="ECO:0000256" key="1">
    <source>
        <dbReference type="SAM" id="MobiDB-lite"/>
    </source>
</evidence>
<dbReference type="AlphaFoldDB" id="A0A9P8SJ89"/>
<dbReference type="Gene3D" id="3.40.50.1820">
    <property type="entry name" value="alpha/beta hydrolase"/>
    <property type="match status" value="2"/>
</dbReference>
<dbReference type="Pfam" id="PF12697">
    <property type="entry name" value="Abhydrolase_6"/>
    <property type="match status" value="1"/>
</dbReference>
<dbReference type="InterPro" id="IPR000073">
    <property type="entry name" value="AB_hydrolase_1"/>
</dbReference>
<dbReference type="InterPro" id="IPR029058">
    <property type="entry name" value="AB_hydrolase_fold"/>
</dbReference>
<feature type="region of interest" description="Disordered" evidence="1">
    <location>
        <begin position="444"/>
        <end position="470"/>
    </location>
</feature>
<feature type="signal peptide" evidence="2">
    <location>
        <begin position="1"/>
        <end position="23"/>
    </location>
</feature>
<dbReference type="SUPFAM" id="SSF53474">
    <property type="entry name" value="alpha/beta-Hydrolases"/>
    <property type="match status" value="1"/>
</dbReference>
<evidence type="ECO:0000313" key="5">
    <source>
        <dbReference type="Proteomes" id="UP000824596"/>
    </source>
</evidence>
<dbReference type="GO" id="GO:0004177">
    <property type="term" value="F:aminopeptidase activity"/>
    <property type="evidence" value="ECO:0007669"/>
    <property type="project" value="UniProtKB-KW"/>
</dbReference>
<evidence type="ECO:0000256" key="2">
    <source>
        <dbReference type="SAM" id="SignalP"/>
    </source>
</evidence>
<feature type="chain" id="PRO_5040383818" evidence="2">
    <location>
        <begin position="24"/>
        <end position="496"/>
    </location>
</feature>
<dbReference type="InterPro" id="IPR005152">
    <property type="entry name" value="Lipase_secreted"/>
</dbReference>
<feature type="domain" description="AB hydrolase-1" evidence="3">
    <location>
        <begin position="167"/>
        <end position="421"/>
    </location>
</feature>
<name>A0A9P8SJ89_9HYPO</name>
<dbReference type="GO" id="GO:0016042">
    <property type="term" value="P:lipid catabolic process"/>
    <property type="evidence" value="ECO:0007669"/>
    <property type="project" value="InterPro"/>
</dbReference>
<keyword evidence="2" id="KW-0732">Signal</keyword>
<gene>
    <name evidence="4" type="ORF">HRG_05321</name>
</gene>
<keyword evidence="5" id="KW-1185">Reference proteome</keyword>